<keyword evidence="5" id="KW-1185">Reference proteome</keyword>
<gene>
    <name evidence="4" type="ORF">ACFOW1_14470</name>
</gene>
<evidence type="ECO:0000256" key="1">
    <source>
        <dbReference type="ARBA" id="ARBA00001913"/>
    </source>
</evidence>
<dbReference type="PANTHER" id="PTHR10091:SF0">
    <property type="entry name" value="GALACTOSE MUTAROTASE"/>
    <property type="match status" value="1"/>
</dbReference>
<name>A0ABV8PZ03_9BACT</name>
<evidence type="ECO:0000313" key="5">
    <source>
        <dbReference type="Proteomes" id="UP001595906"/>
    </source>
</evidence>
<protein>
    <submittedName>
        <fullName evidence="4">Aldose 1-epimerase</fullName>
    </submittedName>
</protein>
<dbReference type="EMBL" id="JBHSDC010000029">
    <property type="protein sequence ID" value="MFC4233103.1"/>
    <property type="molecule type" value="Genomic_DNA"/>
</dbReference>
<evidence type="ECO:0000313" key="4">
    <source>
        <dbReference type="EMBL" id="MFC4233103.1"/>
    </source>
</evidence>
<comment type="cofactor">
    <cofactor evidence="1">
        <name>Ca(2+)</name>
        <dbReference type="ChEBI" id="CHEBI:29108"/>
    </cofactor>
</comment>
<dbReference type="PANTHER" id="PTHR10091">
    <property type="entry name" value="ALDOSE-1-EPIMERASE"/>
    <property type="match status" value="1"/>
</dbReference>
<dbReference type="RefSeq" id="WP_379015232.1">
    <property type="nucleotide sequence ID" value="NZ_JBHSDC010000029.1"/>
</dbReference>
<accession>A0ABV8PZ03</accession>
<dbReference type="InterPro" id="IPR011013">
    <property type="entry name" value="Gal_mutarotase_sf_dom"/>
</dbReference>
<dbReference type="InterPro" id="IPR014718">
    <property type="entry name" value="GH-type_carb-bd"/>
</dbReference>
<keyword evidence="3" id="KW-0106">Calcium</keyword>
<reference evidence="5" key="1">
    <citation type="journal article" date="2019" name="Int. J. Syst. Evol. Microbiol.">
        <title>The Global Catalogue of Microorganisms (GCM) 10K type strain sequencing project: providing services to taxonomists for standard genome sequencing and annotation.</title>
        <authorList>
            <consortium name="The Broad Institute Genomics Platform"/>
            <consortium name="The Broad Institute Genome Sequencing Center for Infectious Disease"/>
            <person name="Wu L."/>
            <person name="Ma J."/>
        </authorList>
    </citation>
    <scope>NUCLEOTIDE SEQUENCE [LARGE SCALE GENOMIC DNA]</scope>
    <source>
        <strain evidence="5">CECT 8010</strain>
    </source>
</reference>
<evidence type="ECO:0000256" key="2">
    <source>
        <dbReference type="ARBA" id="ARBA00011245"/>
    </source>
</evidence>
<dbReference type="SUPFAM" id="SSF74650">
    <property type="entry name" value="Galactose mutarotase-like"/>
    <property type="match status" value="1"/>
</dbReference>
<proteinExistence type="predicted"/>
<organism evidence="4 5">
    <name type="scientific">Parasediminibacterium paludis</name>
    <dbReference type="NCBI Taxonomy" id="908966"/>
    <lineage>
        <taxon>Bacteria</taxon>
        <taxon>Pseudomonadati</taxon>
        <taxon>Bacteroidota</taxon>
        <taxon>Chitinophagia</taxon>
        <taxon>Chitinophagales</taxon>
        <taxon>Chitinophagaceae</taxon>
        <taxon>Parasediminibacterium</taxon>
    </lineage>
</organism>
<dbReference type="CDD" id="cd01081">
    <property type="entry name" value="Aldose_epim"/>
    <property type="match status" value="1"/>
</dbReference>
<evidence type="ECO:0000256" key="3">
    <source>
        <dbReference type="ARBA" id="ARBA00022837"/>
    </source>
</evidence>
<comment type="caution">
    <text evidence="4">The sequence shown here is derived from an EMBL/GenBank/DDBJ whole genome shotgun (WGS) entry which is preliminary data.</text>
</comment>
<dbReference type="Pfam" id="PF01263">
    <property type="entry name" value="Aldose_epim"/>
    <property type="match status" value="1"/>
</dbReference>
<dbReference type="Proteomes" id="UP001595906">
    <property type="component" value="Unassembled WGS sequence"/>
</dbReference>
<dbReference type="Gene3D" id="2.70.98.10">
    <property type="match status" value="1"/>
</dbReference>
<sequence>MHFEVTINNQQQHPIITLKNKSTSAEIYAFGGLVNAFTVATRNGLHNIIDGFNSVEDAITNITNGFKSSFLSPFTCRMNNGAFKHANTGYKIEKFFLQPHAIHGVLFDAVYDIIDTNSHQNEASVTLEHTYWGTDKGYPFTFTVQHIWALKPNNELCVTTTVRHTNNTAIPYAQGWHPYFTLGGNVDNYTLQLDSHTMLEFDSSLLPTGKNIVNNDYAMDASLNGVILDNCFELDAHINPPKCVLSHNGLSVTIVPDSSYPYFQVYTPDHRQSIALENLSGAPDCFNNGIGLKLIEPNTSSIFTTSYFVSATNL</sequence>
<dbReference type="InterPro" id="IPR008183">
    <property type="entry name" value="Aldose_1/G6P_1-epimerase"/>
</dbReference>
<comment type="subunit">
    <text evidence="2">Monomer.</text>
</comment>